<keyword evidence="3" id="KW-1185">Reference proteome</keyword>
<name>A0A2P8QYI4_9BACT</name>
<reference evidence="3" key="1">
    <citation type="submission" date="2017-10" db="EMBL/GenBank/DDBJ databases">
        <title>Campylobacter species from seals.</title>
        <authorList>
            <person name="Gilbert M.J."/>
            <person name="Zomer A.L."/>
            <person name="Timmerman A.J."/>
            <person name="Duim B."/>
            <person name="Wagenaar J.A."/>
        </authorList>
    </citation>
    <scope>NUCLEOTIDE SEQUENCE [LARGE SCALE GENOMIC DNA]</scope>
    <source>
        <strain evidence="3">17S00004-5</strain>
    </source>
</reference>
<gene>
    <name evidence="2" type="ORF">CQ405_08740</name>
</gene>
<keyword evidence="1" id="KW-0812">Transmembrane</keyword>
<dbReference type="Proteomes" id="UP000240535">
    <property type="component" value="Unassembled WGS sequence"/>
</dbReference>
<feature type="transmembrane region" description="Helical" evidence="1">
    <location>
        <begin position="12"/>
        <end position="31"/>
    </location>
</feature>
<evidence type="ECO:0000313" key="3">
    <source>
        <dbReference type="Proteomes" id="UP000240535"/>
    </source>
</evidence>
<evidence type="ECO:0000313" key="2">
    <source>
        <dbReference type="EMBL" id="PSM51307.1"/>
    </source>
</evidence>
<organism evidence="2 3">
    <name type="scientific">Campylobacter blaseri</name>
    <dbReference type="NCBI Taxonomy" id="2042961"/>
    <lineage>
        <taxon>Bacteria</taxon>
        <taxon>Pseudomonadati</taxon>
        <taxon>Campylobacterota</taxon>
        <taxon>Epsilonproteobacteria</taxon>
        <taxon>Campylobacterales</taxon>
        <taxon>Campylobacteraceae</taxon>
        <taxon>Campylobacter</taxon>
    </lineage>
</organism>
<feature type="transmembrane region" description="Helical" evidence="1">
    <location>
        <begin position="37"/>
        <end position="55"/>
    </location>
</feature>
<sequence>MFIKLEKLFVPGICFLTSYILFFILVGFQFYNPFATINGISWVGGTAIVLYFIFFSNEYK</sequence>
<comment type="caution">
    <text evidence="2">The sequence shown here is derived from an EMBL/GenBank/DDBJ whole genome shotgun (WGS) entry which is preliminary data.</text>
</comment>
<proteinExistence type="predicted"/>
<accession>A0A2P8QYI4</accession>
<keyword evidence="1" id="KW-0472">Membrane</keyword>
<dbReference type="EMBL" id="PDHH01000009">
    <property type="protein sequence ID" value="PSM51307.1"/>
    <property type="molecule type" value="Genomic_DNA"/>
</dbReference>
<dbReference type="AlphaFoldDB" id="A0A2P8QYI4"/>
<keyword evidence="1" id="KW-1133">Transmembrane helix</keyword>
<evidence type="ECO:0000256" key="1">
    <source>
        <dbReference type="SAM" id="Phobius"/>
    </source>
</evidence>
<protein>
    <submittedName>
        <fullName evidence="2">Uncharacterized protein</fullName>
    </submittedName>
</protein>